<evidence type="ECO:0000313" key="5">
    <source>
        <dbReference type="EMBL" id="QCT72035.1"/>
    </source>
</evidence>
<keyword evidence="2" id="KW-0238">DNA-binding</keyword>
<dbReference type="SUPFAM" id="SSF46785">
    <property type="entry name" value="Winged helix' DNA-binding domain"/>
    <property type="match status" value="1"/>
</dbReference>
<evidence type="ECO:0000256" key="1">
    <source>
        <dbReference type="ARBA" id="ARBA00023015"/>
    </source>
</evidence>
<dbReference type="KEGG" id="emt:CPZ25_012090"/>
<dbReference type="InterPro" id="IPR000835">
    <property type="entry name" value="HTH_MarR-typ"/>
</dbReference>
<dbReference type="PROSITE" id="PS01117">
    <property type="entry name" value="HTH_MARR_1"/>
    <property type="match status" value="1"/>
</dbReference>
<dbReference type="InterPro" id="IPR036388">
    <property type="entry name" value="WH-like_DNA-bd_sf"/>
</dbReference>
<reference evidence="5 6" key="1">
    <citation type="submission" date="2018-05" db="EMBL/GenBank/DDBJ databases">
        <title>Genome comparison of Eubacterium sp.</title>
        <authorList>
            <person name="Feng Y."/>
            <person name="Sanchez-Andrea I."/>
            <person name="Stams A.J.M."/>
            <person name="De Vos W.M."/>
        </authorList>
    </citation>
    <scope>NUCLEOTIDE SEQUENCE [LARGE SCALE GENOMIC DNA]</scope>
    <source>
        <strain evidence="5 6">YI</strain>
    </source>
</reference>
<dbReference type="EMBL" id="CP029487">
    <property type="protein sequence ID" value="QCT72035.1"/>
    <property type="molecule type" value="Genomic_DNA"/>
</dbReference>
<dbReference type="Proteomes" id="UP000218387">
    <property type="component" value="Chromosome"/>
</dbReference>
<dbReference type="GO" id="GO:0003700">
    <property type="term" value="F:DNA-binding transcription factor activity"/>
    <property type="evidence" value="ECO:0007669"/>
    <property type="project" value="InterPro"/>
</dbReference>
<feature type="domain" description="HTH marR-type" evidence="4">
    <location>
        <begin position="8"/>
        <end position="140"/>
    </location>
</feature>
<evidence type="ECO:0000256" key="3">
    <source>
        <dbReference type="ARBA" id="ARBA00023163"/>
    </source>
</evidence>
<dbReference type="AlphaFoldDB" id="A0A4P9CB46"/>
<evidence type="ECO:0000313" key="6">
    <source>
        <dbReference type="Proteomes" id="UP000218387"/>
    </source>
</evidence>
<dbReference type="Gene3D" id="1.10.10.10">
    <property type="entry name" value="Winged helix-like DNA-binding domain superfamily/Winged helix DNA-binding domain"/>
    <property type="match status" value="1"/>
</dbReference>
<dbReference type="PRINTS" id="PR00598">
    <property type="entry name" value="HTHMARR"/>
</dbReference>
<dbReference type="Pfam" id="PF01047">
    <property type="entry name" value="MarR"/>
    <property type="match status" value="1"/>
</dbReference>
<keyword evidence="6" id="KW-1185">Reference proteome</keyword>
<accession>A0A4P9CB46</accession>
<dbReference type="GO" id="GO:0003677">
    <property type="term" value="F:DNA binding"/>
    <property type="evidence" value="ECO:0007669"/>
    <property type="project" value="UniProtKB-KW"/>
</dbReference>
<name>A0A4P9CB46_EUBML</name>
<proteinExistence type="predicted"/>
<dbReference type="PROSITE" id="PS50995">
    <property type="entry name" value="HTH_MARR_2"/>
    <property type="match status" value="1"/>
</dbReference>
<dbReference type="PANTHER" id="PTHR42756">
    <property type="entry name" value="TRANSCRIPTIONAL REGULATOR, MARR"/>
    <property type="match status" value="1"/>
</dbReference>
<protein>
    <submittedName>
        <fullName evidence="5">MarR family transcriptional regulator</fullName>
    </submittedName>
</protein>
<sequence length="151" mass="17706">MRPNHMEEMMFFKNISIIYRHSEILFQKRLSGMQLNNTEQSILLYLKHNDGVNQHAIARFFQFNKTTVAKTLSALEDMGLIKRETNCESKREKCVYLTEAGDKAVVAIKESRRQLEEEVMAEFTEEEKVLFDELSERIAVKVWKLNQESDG</sequence>
<keyword evidence="1" id="KW-0805">Transcription regulation</keyword>
<evidence type="ECO:0000256" key="2">
    <source>
        <dbReference type="ARBA" id="ARBA00023125"/>
    </source>
</evidence>
<evidence type="ECO:0000259" key="4">
    <source>
        <dbReference type="PROSITE" id="PS50995"/>
    </source>
</evidence>
<dbReference type="InterPro" id="IPR023187">
    <property type="entry name" value="Tscrpt_reg_MarR-type_CS"/>
</dbReference>
<dbReference type="InterPro" id="IPR036390">
    <property type="entry name" value="WH_DNA-bd_sf"/>
</dbReference>
<keyword evidence="3" id="KW-0804">Transcription</keyword>
<gene>
    <name evidence="5" type="ORF">CPZ25_012090</name>
</gene>
<organism evidence="5 6">
    <name type="scientific">Eubacterium maltosivorans</name>
    <dbReference type="NCBI Taxonomy" id="2041044"/>
    <lineage>
        <taxon>Bacteria</taxon>
        <taxon>Bacillati</taxon>
        <taxon>Bacillota</taxon>
        <taxon>Clostridia</taxon>
        <taxon>Eubacteriales</taxon>
        <taxon>Eubacteriaceae</taxon>
        <taxon>Eubacterium</taxon>
    </lineage>
</organism>
<dbReference type="PANTHER" id="PTHR42756:SF1">
    <property type="entry name" value="TRANSCRIPTIONAL REPRESSOR OF EMRAB OPERON"/>
    <property type="match status" value="1"/>
</dbReference>
<dbReference type="SMART" id="SM00347">
    <property type="entry name" value="HTH_MARR"/>
    <property type="match status" value="1"/>
</dbReference>